<name>A0A0X3VSE0_STRVO</name>
<evidence type="ECO:0000256" key="5">
    <source>
        <dbReference type="ARBA" id="ARBA00022777"/>
    </source>
</evidence>
<keyword evidence="5" id="KW-0418">Kinase</keyword>
<dbReference type="GO" id="GO:0005524">
    <property type="term" value="F:ATP binding"/>
    <property type="evidence" value="ECO:0007669"/>
    <property type="project" value="UniProtKB-UniRule"/>
</dbReference>
<gene>
    <name evidence="9" type="ORF">ADL28_32020</name>
</gene>
<sequence>MSRGKRIADRYELRTPIGHGAMGEVWESTDLRLNRPVAVKFIRPDLLDSEDGRRRLVRRFRREAAALAGIDHPNVASVHDASEWEGLPYLVMQLVPGMATLADVVEERGPFTVTEAAAAGAQIAAGLSATHAARLVHRDLKPQNVMIAPHGSVKIVDFGLVAPLDAGPTRLTAAGEDIGTPDYRAPEQSGGPHAVVDHRADLYSLGCLLHFMLTASRPFTAPTAALVLLAHREQPPSPLGSFRDDVVPPDLESLVLQLLAKCPEDRPDDAASVYVRLAPHLPAPAPQALRAPASGQEMDVTRPFQFPASPLLPVGICDSGSTSGAEGRR</sequence>
<dbReference type="InterPro" id="IPR008271">
    <property type="entry name" value="Ser/Thr_kinase_AS"/>
</dbReference>
<keyword evidence="4 7" id="KW-0547">Nucleotide-binding</keyword>
<evidence type="ECO:0000256" key="6">
    <source>
        <dbReference type="ARBA" id="ARBA00022840"/>
    </source>
</evidence>
<protein>
    <recommendedName>
        <fullName evidence="1">non-specific serine/threonine protein kinase</fullName>
        <ecNumber evidence="1">2.7.11.1</ecNumber>
    </recommendedName>
</protein>
<dbReference type="Gene3D" id="1.10.510.10">
    <property type="entry name" value="Transferase(Phosphotransferase) domain 1"/>
    <property type="match status" value="1"/>
</dbReference>
<organism evidence="9 10">
    <name type="scientific">Streptomyces violaceusniger</name>
    <dbReference type="NCBI Taxonomy" id="68280"/>
    <lineage>
        <taxon>Bacteria</taxon>
        <taxon>Bacillati</taxon>
        <taxon>Actinomycetota</taxon>
        <taxon>Actinomycetes</taxon>
        <taxon>Kitasatosporales</taxon>
        <taxon>Streptomycetaceae</taxon>
        <taxon>Streptomyces</taxon>
        <taxon>Streptomyces violaceusniger group</taxon>
    </lineage>
</organism>
<dbReference type="SUPFAM" id="SSF56112">
    <property type="entry name" value="Protein kinase-like (PK-like)"/>
    <property type="match status" value="1"/>
</dbReference>
<proteinExistence type="predicted"/>
<dbReference type="PROSITE" id="PS00108">
    <property type="entry name" value="PROTEIN_KINASE_ST"/>
    <property type="match status" value="1"/>
</dbReference>
<evidence type="ECO:0000256" key="3">
    <source>
        <dbReference type="ARBA" id="ARBA00022679"/>
    </source>
</evidence>
<dbReference type="PROSITE" id="PS00107">
    <property type="entry name" value="PROTEIN_KINASE_ATP"/>
    <property type="match status" value="1"/>
</dbReference>
<keyword evidence="6 7" id="KW-0067">ATP-binding</keyword>
<dbReference type="PANTHER" id="PTHR43289">
    <property type="entry name" value="MITOGEN-ACTIVATED PROTEIN KINASE KINASE KINASE 20-RELATED"/>
    <property type="match status" value="1"/>
</dbReference>
<accession>A0A0X3VSE0</accession>
<dbReference type="Proteomes" id="UP000053413">
    <property type="component" value="Unassembled WGS sequence"/>
</dbReference>
<evidence type="ECO:0000256" key="2">
    <source>
        <dbReference type="ARBA" id="ARBA00022527"/>
    </source>
</evidence>
<dbReference type="AlphaFoldDB" id="A0A0X3VSE0"/>
<evidence type="ECO:0000259" key="8">
    <source>
        <dbReference type="PROSITE" id="PS50011"/>
    </source>
</evidence>
<feature type="binding site" evidence="7">
    <location>
        <position position="40"/>
    </location>
    <ligand>
        <name>ATP</name>
        <dbReference type="ChEBI" id="CHEBI:30616"/>
    </ligand>
</feature>
<evidence type="ECO:0000256" key="4">
    <source>
        <dbReference type="ARBA" id="ARBA00022741"/>
    </source>
</evidence>
<comment type="caution">
    <text evidence="9">The sequence shown here is derived from an EMBL/GenBank/DDBJ whole genome shotgun (WGS) entry which is preliminary data.</text>
</comment>
<dbReference type="PROSITE" id="PS50011">
    <property type="entry name" value="PROTEIN_KINASE_DOM"/>
    <property type="match status" value="1"/>
</dbReference>
<evidence type="ECO:0000313" key="10">
    <source>
        <dbReference type="Proteomes" id="UP000053413"/>
    </source>
</evidence>
<reference evidence="10" key="1">
    <citation type="submission" date="2015-10" db="EMBL/GenBank/DDBJ databases">
        <authorList>
            <person name="Ju K.-S."/>
            <person name="Doroghazi J.R."/>
            <person name="Metcalf W.W."/>
        </authorList>
    </citation>
    <scope>NUCLEOTIDE SEQUENCE [LARGE SCALE GENOMIC DNA]</scope>
    <source>
        <strain evidence="10">NRRL F-8817</strain>
    </source>
</reference>
<evidence type="ECO:0000256" key="7">
    <source>
        <dbReference type="PROSITE-ProRule" id="PRU10141"/>
    </source>
</evidence>
<dbReference type="EMBL" id="LLZJ01000384">
    <property type="protein sequence ID" value="KUL47635.1"/>
    <property type="molecule type" value="Genomic_DNA"/>
</dbReference>
<dbReference type="InterPro" id="IPR000719">
    <property type="entry name" value="Prot_kinase_dom"/>
</dbReference>
<feature type="domain" description="Protein kinase" evidence="8">
    <location>
        <begin position="11"/>
        <end position="281"/>
    </location>
</feature>
<dbReference type="OrthoDB" id="9762169at2"/>
<dbReference type="Gene3D" id="3.30.200.20">
    <property type="entry name" value="Phosphorylase Kinase, domain 1"/>
    <property type="match status" value="1"/>
</dbReference>
<dbReference type="EC" id="2.7.11.1" evidence="1"/>
<keyword evidence="2" id="KW-0723">Serine/threonine-protein kinase</keyword>
<dbReference type="PANTHER" id="PTHR43289:SF6">
    <property type="entry name" value="SERINE_THREONINE-PROTEIN KINASE NEKL-3"/>
    <property type="match status" value="1"/>
</dbReference>
<evidence type="ECO:0000313" key="9">
    <source>
        <dbReference type="EMBL" id="KUL47635.1"/>
    </source>
</evidence>
<evidence type="ECO:0000256" key="1">
    <source>
        <dbReference type="ARBA" id="ARBA00012513"/>
    </source>
</evidence>
<dbReference type="GO" id="GO:0004674">
    <property type="term" value="F:protein serine/threonine kinase activity"/>
    <property type="evidence" value="ECO:0007669"/>
    <property type="project" value="UniProtKB-KW"/>
</dbReference>
<dbReference type="CDD" id="cd14014">
    <property type="entry name" value="STKc_PknB_like"/>
    <property type="match status" value="1"/>
</dbReference>
<dbReference type="InterPro" id="IPR017441">
    <property type="entry name" value="Protein_kinase_ATP_BS"/>
</dbReference>
<keyword evidence="3" id="KW-0808">Transferase</keyword>
<dbReference type="SMART" id="SM00220">
    <property type="entry name" value="S_TKc"/>
    <property type="match status" value="1"/>
</dbReference>
<dbReference type="RefSeq" id="WP_059147277.1">
    <property type="nucleotide sequence ID" value="NZ_LLZJ01000384.1"/>
</dbReference>
<dbReference type="Pfam" id="PF00069">
    <property type="entry name" value="Pkinase"/>
    <property type="match status" value="1"/>
</dbReference>
<dbReference type="InterPro" id="IPR011009">
    <property type="entry name" value="Kinase-like_dom_sf"/>
</dbReference>